<dbReference type="InterPro" id="IPR017972">
    <property type="entry name" value="Cyt_P450_CS"/>
</dbReference>
<keyword evidence="11" id="KW-1185">Reference proteome</keyword>
<dbReference type="InterPro" id="IPR036396">
    <property type="entry name" value="Cyt_P450_sf"/>
</dbReference>
<evidence type="ECO:0000256" key="3">
    <source>
        <dbReference type="ARBA" id="ARBA00022617"/>
    </source>
</evidence>
<keyword evidence="6 8" id="KW-0408">Iron</keyword>
<evidence type="ECO:0000256" key="5">
    <source>
        <dbReference type="ARBA" id="ARBA00023002"/>
    </source>
</evidence>
<dbReference type="CDD" id="cd11065">
    <property type="entry name" value="CYP64-like"/>
    <property type="match status" value="1"/>
</dbReference>
<keyword evidence="5 9" id="KW-0560">Oxidoreductase</keyword>
<dbReference type="Proteomes" id="UP000509510">
    <property type="component" value="Chromosome II"/>
</dbReference>
<dbReference type="PRINTS" id="PR00463">
    <property type="entry name" value="EP450I"/>
</dbReference>
<dbReference type="KEGG" id="trg:TRUGW13939_04795"/>
<dbReference type="RefSeq" id="XP_035343855.1">
    <property type="nucleotide sequence ID" value="XM_035487962.1"/>
</dbReference>
<dbReference type="GO" id="GO:0016705">
    <property type="term" value="F:oxidoreductase activity, acting on paired donors, with incorporation or reduction of molecular oxygen"/>
    <property type="evidence" value="ECO:0007669"/>
    <property type="project" value="InterPro"/>
</dbReference>
<evidence type="ECO:0000256" key="6">
    <source>
        <dbReference type="ARBA" id="ARBA00023004"/>
    </source>
</evidence>
<evidence type="ECO:0000313" key="11">
    <source>
        <dbReference type="Proteomes" id="UP000509510"/>
    </source>
</evidence>
<dbReference type="InterPro" id="IPR001128">
    <property type="entry name" value="Cyt_P450"/>
</dbReference>
<dbReference type="PRINTS" id="PR00385">
    <property type="entry name" value="P450"/>
</dbReference>
<dbReference type="OrthoDB" id="1470350at2759"/>
<dbReference type="GeneID" id="55992295"/>
<dbReference type="PROSITE" id="PS00086">
    <property type="entry name" value="CYTOCHROME_P450"/>
    <property type="match status" value="1"/>
</dbReference>
<evidence type="ECO:0000256" key="9">
    <source>
        <dbReference type="RuleBase" id="RU000461"/>
    </source>
</evidence>
<gene>
    <name evidence="10" type="ORF">TRUGW13939_04795</name>
</gene>
<organism evidence="10 11">
    <name type="scientific">Talaromyces rugulosus</name>
    <name type="common">Penicillium rugulosum</name>
    <dbReference type="NCBI Taxonomy" id="121627"/>
    <lineage>
        <taxon>Eukaryota</taxon>
        <taxon>Fungi</taxon>
        <taxon>Dikarya</taxon>
        <taxon>Ascomycota</taxon>
        <taxon>Pezizomycotina</taxon>
        <taxon>Eurotiomycetes</taxon>
        <taxon>Eurotiomycetidae</taxon>
        <taxon>Eurotiales</taxon>
        <taxon>Trichocomaceae</taxon>
        <taxon>Talaromyces</taxon>
        <taxon>Talaromyces sect. Islandici</taxon>
    </lineage>
</organism>
<dbReference type="Gene3D" id="1.10.630.10">
    <property type="entry name" value="Cytochrome P450"/>
    <property type="match status" value="1"/>
</dbReference>
<evidence type="ECO:0000256" key="1">
    <source>
        <dbReference type="ARBA" id="ARBA00001971"/>
    </source>
</evidence>
<dbReference type="GO" id="GO:0004497">
    <property type="term" value="F:monooxygenase activity"/>
    <property type="evidence" value="ECO:0007669"/>
    <property type="project" value="UniProtKB-KW"/>
</dbReference>
<feature type="binding site" description="axial binding residue" evidence="8">
    <location>
        <position position="339"/>
    </location>
    <ligand>
        <name>heme</name>
        <dbReference type="ChEBI" id="CHEBI:30413"/>
    </ligand>
    <ligandPart>
        <name>Fe</name>
        <dbReference type="ChEBI" id="CHEBI:18248"/>
    </ligandPart>
</feature>
<reference evidence="11" key="1">
    <citation type="submission" date="2020-06" db="EMBL/GenBank/DDBJ databases">
        <title>A chromosome-scale genome assembly of Talaromyces rugulosus W13939.</title>
        <authorList>
            <person name="Wang B."/>
            <person name="Guo L."/>
            <person name="Ye K."/>
            <person name="Wang L."/>
        </authorList>
    </citation>
    <scope>NUCLEOTIDE SEQUENCE [LARGE SCALE GENOMIC DNA]</scope>
    <source>
        <strain evidence="11">W13939</strain>
    </source>
</reference>
<dbReference type="InterPro" id="IPR050364">
    <property type="entry name" value="Cytochrome_P450_fung"/>
</dbReference>
<evidence type="ECO:0000256" key="8">
    <source>
        <dbReference type="PIRSR" id="PIRSR602401-1"/>
    </source>
</evidence>
<dbReference type="GO" id="GO:0020037">
    <property type="term" value="F:heme binding"/>
    <property type="evidence" value="ECO:0007669"/>
    <property type="project" value="InterPro"/>
</dbReference>
<dbReference type="EMBL" id="CP055899">
    <property type="protein sequence ID" value="QKX57677.1"/>
    <property type="molecule type" value="Genomic_DNA"/>
</dbReference>
<dbReference type="Pfam" id="PF00067">
    <property type="entry name" value="p450"/>
    <property type="match status" value="1"/>
</dbReference>
<keyword evidence="3 8" id="KW-0349">Heme</keyword>
<accession>A0A7H8QUP2</accession>
<proteinExistence type="inferred from homology"/>
<keyword evidence="4 8" id="KW-0479">Metal-binding</keyword>
<keyword evidence="7 9" id="KW-0503">Monooxygenase</keyword>
<dbReference type="PANTHER" id="PTHR46300">
    <property type="entry name" value="P450, PUTATIVE (EUROFUNG)-RELATED-RELATED"/>
    <property type="match status" value="1"/>
</dbReference>
<protein>
    <recommendedName>
        <fullName evidence="12">Cytochrome P450</fullName>
    </recommendedName>
</protein>
<evidence type="ECO:0000256" key="2">
    <source>
        <dbReference type="ARBA" id="ARBA00010617"/>
    </source>
</evidence>
<dbReference type="InterPro" id="IPR002401">
    <property type="entry name" value="Cyt_P450_E_grp-I"/>
</dbReference>
<evidence type="ECO:0000256" key="4">
    <source>
        <dbReference type="ARBA" id="ARBA00022723"/>
    </source>
</evidence>
<dbReference type="PANTHER" id="PTHR46300:SF1">
    <property type="entry name" value="P450, PUTATIVE (EUROFUNG)-RELATED"/>
    <property type="match status" value="1"/>
</dbReference>
<sequence>MEITKELFGKRGRIYSSRPRMVMGNENLTQNKHTALLPYGPKWKIHNRIHNSILAAGKTQHYTELIESESIRVLHHLMHTNEYNRCYTRFTSSIIFSLVYGKPLQGDEPEFHEMLKIAENFVAAIAGGTWLVDIFPFINRLPSFLNPWKSMGNRFHDRAMRLFQSNASHAMRTKAWNFTKHVHAAEDTSGLTDKEVLYMIGVLFEAGNDSTSTVLRFCTMAAILFPDAVQLAQTELDAVVGPLRLPTVADLPQMPYVSAFINEVLRWRPITPGGVVHASSEDDTFMGYQIPRGSVLMFNHWSAHLDEDTYTDSLSFRPDRWLENPNLPLHAFGYGRRVCPGQYVARKTLDIMVPRLLWAFDFEAGYENGVRAKIDPYNLQELGALLRPVPFPAIFKPRDEARRALIDMAFAKRDTDIDGILNRVKTAISRGSDIISN</sequence>
<dbReference type="GO" id="GO:0005506">
    <property type="term" value="F:iron ion binding"/>
    <property type="evidence" value="ECO:0007669"/>
    <property type="project" value="InterPro"/>
</dbReference>
<comment type="similarity">
    <text evidence="2 9">Belongs to the cytochrome P450 family.</text>
</comment>
<dbReference type="AlphaFoldDB" id="A0A7H8QUP2"/>
<name>A0A7H8QUP2_TALRU</name>
<evidence type="ECO:0000313" key="10">
    <source>
        <dbReference type="EMBL" id="QKX57677.1"/>
    </source>
</evidence>
<evidence type="ECO:0008006" key="12">
    <source>
        <dbReference type="Google" id="ProtNLM"/>
    </source>
</evidence>
<evidence type="ECO:0000256" key="7">
    <source>
        <dbReference type="ARBA" id="ARBA00023033"/>
    </source>
</evidence>
<comment type="cofactor">
    <cofactor evidence="1 8">
        <name>heme</name>
        <dbReference type="ChEBI" id="CHEBI:30413"/>
    </cofactor>
</comment>
<dbReference type="SUPFAM" id="SSF48264">
    <property type="entry name" value="Cytochrome P450"/>
    <property type="match status" value="1"/>
</dbReference>